<evidence type="ECO:0000256" key="4">
    <source>
        <dbReference type="ARBA" id="ARBA00023128"/>
    </source>
</evidence>
<sequence>MSRASKLTLATTSLGAIGIVIFVHYSQRAEKAAMHAGVIRDYEQQRLKRERQADFEMQRALEEEYRKVQKVSDGGGPAPQPGGSTAS</sequence>
<evidence type="ECO:0000256" key="2">
    <source>
        <dbReference type="ARBA" id="ARBA00008197"/>
    </source>
</evidence>
<keyword evidence="6" id="KW-0472">Membrane</keyword>
<proteinExistence type="inferred from homology"/>
<comment type="caution">
    <text evidence="7">The sequence shown here is derived from an EMBL/GenBank/DDBJ whole genome shotgun (WGS) entry which is preliminary data.</text>
</comment>
<dbReference type="GO" id="GO:0033617">
    <property type="term" value="P:mitochondrial respiratory chain complex IV assembly"/>
    <property type="evidence" value="ECO:0007669"/>
    <property type="project" value="TreeGrafter"/>
</dbReference>
<dbReference type="GO" id="GO:0005739">
    <property type="term" value="C:mitochondrion"/>
    <property type="evidence" value="ECO:0007669"/>
    <property type="project" value="UniProtKB-SubCell"/>
</dbReference>
<organism evidence="7 8">
    <name type="scientific">Didymosphaeria variabile</name>
    <dbReference type="NCBI Taxonomy" id="1932322"/>
    <lineage>
        <taxon>Eukaryota</taxon>
        <taxon>Fungi</taxon>
        <taxon>Dikarya</taxon>
        <taxon>Ascomycota</taxon>
        <taxon>Pezizomycotina</taxon>
        <taxon>Dothideomycetes</taxon>
        <taxon>Pleosporomycetidae</taxon>
        <taxon>Pleosporales</taxon>
        <taxon>Massarineae</taxon>
        <taxon>Didymosphaeriaceae</taxon>
        <taxon>Didymosphaeria</taxon>
    </lineage>
</organism>
<gene>
    <name evidence="7" type="ORF">N0V89_002656</name>
</gene>
<keyword evidence="6" id="KW-0812">Transmembrane</keyword>
<keyword evidence="4" id="KW-0496">Mitochondrion</keyword>
<evidence type="ECO:0000313" key="8">
    <source>
        <dbReference type="Proteomes" id="UP001140513"/>
    </source>
</evidence>
<accession>A0A9W8XS16</accession>
<dbReference type="Proteomes" id="UP001140513">
    <property type="component" value="Unassembled WGS sequence"/>
</dbReference>
<dbReference type="GeneID" id="80906186"/>
<keyword evidence="6" id="KW-1133">Transmembrane helix</keyword>
<dbReference type="AlphaFoldDB" id="A0A9W8XS16"/>
<evidence type="ECO:0000256" key="1">
    <source>
        <dbReference type="ARBA" id="ARBA00004173"/>
    </source>
</evidence>
<keyword evidence="8" id="KW-1185">Reference proteome</keyword>
<evidence type="ECO:0000256" key="6">
    <source>
        <dbReference type="SAM" id="Phobius"/>
    </source>
</evidence>
<feature type="transmembrane region" description="Helical" evidence="6">
    <location>
        <begin position="7"/>
        <end position="25"/>
    </location>
</feature>
<dbReference type="EMBL" id="JAPEUX010000002">
    <property type="protein sequence ID" value="KAJ4358077.1"/>
    <property type="molecule type" value="Genomic_DNA"/>
</dbReference>
<evidence type="ECO:0000313" key="7">
    <source>
        <dbReference type="EMBL" id="KAJ4358077.1"/>
    </source>
</evidence>
<comment type="subcellular location">
    <subcellularLocation>
        <location evidence="1">Mitochondrion</location>
    </subcellularLocation>
</comment>
<evidence type="ECO:0000256" key="3">
    <source>
        <dbReference type="ARBA" id="ARBA00022946"/>
    </source>
</evidence>
<reference evidence="7" key="1">
    <citation type="submission" date="2022-10" db="EMBL/GenBank/DDBJ databases">
        <title>Tapping the CABI collections for fungal endophytes: first genome assemblies for Collariella, Neodidymelliopsis, Ascochyta clinopodiicola, Didymella pomorum, Didymosphaeria variabile, Neocosmospora piperis and Neocucurbitaria cava.</title>
        <authorList>
            <person name="Hill R."/>
        </authorList>
    </citation>
    <scope>NUCLEOTIDE SEQUENCE</scope>
    <source>
        <strain evidence="7">IMI 356815</strain>
    </source>
</reference>
<keyword evidence="3" id="KW-0809">Transit peptide</keyword>
<feature type="region of interest" description="Disordered" evidence="5">
    <location>
        <begin position="66"/>
        <end position="87"/>
    </location>
</feature>
<dbReference type="OrthoDB" id="76305at2759"/>
<protein>
    <recommendedName>
        <fullName evidence="9">Cytochrome c oxidase assembly protein</fullName>
    </recommendedName>
</protein>
<dbReference type="PANTHER" id="PTHR28163:SF1">
    <property type="entry name" value="PROTEIN PET117 HOMOLOG, MITOCHONDRIAL"/>
    <property type="match status" value="1"/>
</dbReference>
<evidence type="ECO:0000256" key="5">
    <source>
        <dbReference type="SAM" id="MobiDB-lite"/>
    </source>
</evidence>
<dbReference type="PANTHER" id="PTHR28163">
    <property type="entry name" value="PROTEIN PET117 HOMOLOG, MITOCHONDRIAL"/>
    <property type="match status" value="1"/>
</dbReference>
<dbReference type="InterPro" id="IPR031568">
    <property type="entry name" value="Pet117"/>
</dbReference>
<dbReference type="RefSeq" id="XP_056074936.1">
    <property type="nucleotide sequence ID" value="XM_056211463.1"/>
</dbReference>
<dbReference type="Pfam" id="PF15786">
    <property type="entry name" value="PET117"/>
    <property type="match status" value="1"/>
</dbReference>
<name>A0A9W8XS16_9PLEO</name>
<comment type="similarity">
    <text evidence="2">Belongs to the PET117 family.</text>
</comment>
<evidence type="ECO:0008006" key="9">
    <source>
        <dbReference type="Google" id="ProtNLM"/>
    </source>
</evidence>